<dbReference type="EMBL" id="JBFXLU010000117">
    <property type="protein sequence ID" value="KAL2840805.1"/>
    <property type="molecule type" value="Genomic_DNA"/>
</dbReference>
<feature type="transmembrane region" description="Helical" evidence="1">
    <location>
        <begin position="205"/>
        <end position="227"/>
    </location>
</feature>
<gene>
    <name evidence="2" type="ORF">BJY01DRAFT_16130</name>
</gene>
<keyword evidence="3" id="KW-1185">Reference proteome</keyword>
<keyword evidence="1" id="KW-0812">Transmembrane</keyword>
<proteinExistence type="predicted"/>
<comment type="caution">
    <text evidence="2">The sequence shown here is derived from an EMBL/GenBank/DDBJ whole genome shotgun (WGS) entry which is preliminary data.</text>
</comment>
<keyword evidence="1" id="KW-1133">Transmembrane helix</keyword>
<protein>
    <submittedName>
        <fullName evidence="2">Uncharacterized protein</fullName>
    </submittedName>
</protein>
<sequence>MVKIKGLLIVNEISNMDAQAIFQLTASTAASVCSGASLAFWLLSAEVWKQPAFHKKPVLLSQAIIGGVIIIGSIVSIVLAIRQANPKSGDTFLSIQETGSGSLLLLLVLNEYLSVSTLQSEITHMVAGAFVVGTVLMLSLSIYLPDHRNVLLSSFMVTSLVCLSYVYVQYIKFWARCTKVEDVQTDTLGSPWRYPGRTARIHQRALWVTSILSIGLFLVSLCLAIIACTKTHLWAQLTMLQIAIINLRKALLSIYLLRAPDGSQVQAKYDREQPMPEIQRQLSGVKLAEAEILKCSDKEEMARRTEAIDDMAAYSLFKEGDTCRLPRDKRSPRNCVAVVPAHQDGSMQGTKMTETNSLADPLQDCNSIRDERWEFHAINAHATVT</sequence>
<accession>A0ABR4JL88</accession>
<dbReference type="Proteomes" id="UP001610446">
    <property type="component" value="Unassembled WGS sequence"/>
</dbReference>
<keyword evidence="1" id="KW-0472">Membrane</keyword>
<organism evidence="2 3">
    <name type="scientific">Aspergillus pseudoustus</name>
    <dbReference type="NCBI Taxonomy" id="1810923"/>
    <lineage>
        <taxon>Eukaryota</taxon>
        <taxon>Fungi</taxon>
        <taxon>Dikarya</taxon>
        <taxon>Ascomycota</taxon>
        <taxon>Pezizomycotina</taxon>
        <taxon>Eurotiomycetes</taxon>
        <taxon>Eurotiomycetidae</taxon>
        <taxon>Eurotiales</taxon>
        <taxon>Aspergillaceae</taxon>
        <taxon>Aspergillus</taxon>
        <taxon>Aspergillus subgen. Nidulantes</taxon>
    </lineage>
</organism>
<feature type="transmembrane region" description="Helical" evidence="1">
    <location>
        <begin position="150"/>
        <end position="168"/>
    </location>
</feature>
<feature type="transmembrane region" description="Helical" evidence="1">
    <location>
        <begin position="63"/>
        <end position="81"/>
    </location>
</feature>
<feature type="transmembrane region" description="Helical" evidence="1">
    <location>
        <begin position="125"/>
        <end position="144"/>
    </location>
</feature>
<feature type="transmembrane region" description="Helical" evidence="1">
    <location>
        <begin position="20"/>
        <end position="43"/>
    </location>
</feature>
<evidence type="ECO:0000313" key="3">
    <source>
        <dbReference type="Proteomes" id="UP001610446"/>
    </source>
</evidence>
<evidence type="ECO:0000256" key="1">
    <source>
        <dbReference type="SAM" id="Phobius"/>
    </source>
</evidence>
<evidence type="ECO:0000313" key="2">
    <source>
        <dbReference type="EMBL" id="KAL2840805.1"/>
    </source>
</evidence>
<reference evidence="2 3" key="1">
    <citation type="submission" date="2024-07" db="EMBL/GenBank/DDBJ databases">
        <title>Section-level genome sequencing and comparative genomics of Aspergillus sections Usti and Cavernicolus.</title>
        <authorList>
            <consortium name="Lawrence Berkeley National Laboratory"/>
            <person name="Nybo J.L."/>
            <person name="Vesth T.C."/>
            <person name="Theobald S."/>
            <person name="Frisvad J.C."/>
            <person name="Larsen T.O."/>
            <person name="Kjaerboelling I."/>
            <person name="Rothschild-Mancinelli K."/>
            <person name="Lyhne E.K."/>
            <person name="Kogle M.E."/>
            <person name="Barry K."/>
            <person name="Clum A."/>
            <person name="Na H."/>
            <person name="Ledsgaard L."/>
            <person name="Lin J."/>
            <person name="Lipzen A."/>
            <person name="Kuo A."/>
            <person name="Riley R."/>
            <person name="Mondo S."/>
            <person name="Labutti K."/>
            <person name="Haridas S."/>
            <person name="Pangalinan J."/>
            <person name="Salamov A.A."/>
            <person name="Simmons B.A."/>
            <person name="Magnuson J.K."/>
            <person name="Chen J."/>
            <person name="Drula E."/>
            <person name="Henrissat B."/>
            <person name="Wiebenga A."/>
            <person name="Lubbers R.J."/>
            <person name="Gomes A.C."/>
            <person name="Makela M.R."/>
            <person name="Stajich J."/>
            <person name="Grigoriev I.V."/>
            <person name="Mortensen U.H."/>
            <person name="De Vries R.P."/>
            <person name="Baker S.E."/>
            <person name="Andersen M.R."/>
        </authorList>
    </citation>
    <scope>NUCLEOTIDE SEQUENCE [LARGE SCALE GENOMIC DNA]</scope>
    <source>
        <strain evidence="2 3">CBS 123904</strain>
    </source>
</reference>
<name>A0ABR4JL88_9EURO</name>